<comment type="function">
    <text evidence="6">Participates in DNA repair and in chromosomal DNA replication.</text>
</comment>
<keyword evidence="5 6" id="KW-0539">Nucleus</keyword>
<evidence type="ECO:0000256" key="2">
    <source>
        <dbReference type="ARBA" id="ARBA00009560"/>
    </source>
</evidence>
<dbReference type="Proteomes" id="UP001448207">
    <property type="component" value="Unassembled WGS sequence"/>
</dbReference>
<evidence type="ECO:0000256" key="3">
    <source>
        <dbReference type="ARBA" id="ARBA00022705"/>
    </source>
</evidence>
<evidence type="ECO:0000313" key="8">
    <source>
        <dbReference type="EMBL" id="KAL0092085.1"/>
    </source>
</evidence>
<dbReference type="EMBL" id="JBCLYO010000003">
    <property type="protein sequence ID" value="KAL0092085.1"/>
    <property type="molecule type" value="Genomic_DNA"/>
</dbReference>
<name>A0ABR3B9M8_PHYBL</name>
<dbReference type="PANTHER" id="PTHR12708:SF0">
    <property type="entry name" value="DNA POLYMERASE EPSILON SUBUNIT 2"/>
    <property type="match status" value="1"/>
</dbReference>
<comment type="subcellular location">
    <subcellularLocation>
        <location evidence="1 6">Nucleus</location>
    </subcellularLocation>
</comment>
<dbReference type="PANTHER" id="PTHR12708">
    <property type="entry name" value="DNA POLYMERASE EPSILON SUBUNIT B"/>
    <property type="match status" value="1"/>
</dbReference>
<keyword evidence="9" id="KW-1185">Reference proteome</keyword>
<dbReference type="PIRSF" id="PIRSF000799">
    <property type="entry name" value="DNA_pol_eps_2"/>
    <property type="match status" value="1"/>
</dbReference>
<sequence>MTIVDKSSLVEVVESLQTSAAASAALTPFTRPDEDIDNSLQSLSINEVKEAIDIAQHFHVVDSFDVPRLTYDYHRKAFTKVSEPPSLLASPREKGNMFCERLNIIRQRLLRNESFCASSAQMSDNDTYLKITPIKSLIGHDRGHFLLFGMLTQLEEGKIFLEDEDANIELDLSNCLYGEGLFTDNSFVIADGVYGEDHIFHVEEIGFPPPESREVTDSVFPHVDFTGLPQPLIENHILKLEETSHNDVFFVIVSDVWLDQPKVMNALRRMFEGYDSTKVPLAFILMGNFTKRPFSFSSNESAQYRDNFSILGDMIASFPTLATHSYFVFVPGMHDPWGGNTLPQPPIPDSFTSRIKQKVRKAIFTTNPCRIRYCTQDIVIFREDLLSRLWRNVLLNPQLGTVSEPEKHLIRTIIDQGHLSPLAMSARPIYWAYDHALRLYPLPQTLILADQCANYGATYGGTHCINPGSFPNSDFTWTTYFPASCTSEKW</sequence>
<dbReference type="InterPro" id="IPR016266">
    <property type="entry name" value="POLE2"/>
</dbReference>
<feature type="domain" description="DNA polymerase alpha/delta/epsilon subunit B" evidence="7">
    <location>
        <begin position="250"/>
        <end position="455"/>
    </location>
</feature>
<evidence type="ECO:0000313" key="9">
    <source>
        <dbReference type="Proteomes" id="UP001448207"/>
    </source>
</evidence>
<comment type="caution">
    <text evidence="8">The sequence shown here is derived from an EMBL/GenBank/DDBJ whole genome shotgun (WGS) entry which is preliminary data.</text>
</comment>
<dbReference type="InterPro" id="IPR007185">
    <property type="entry name" value="DNA_pol_a/d/e_bsu"/>
</dbReference>
<evidence type="ECO:0000256" key="5">
    <source>
        <dbReference type="ARBA" id="ARBA00023242"/>
    </source>
</evidence>
<protein>
    <recommendedName>
        <fullName evidence="6">DNA polymerase epsilon subunit</fullName>
    </recommendedName>
    <alternativeName>
        <fullName evidence="6">DNA polymerase II subunit 2</fullName>
    </alternativeName>
</protein>
<evidence type="ECO:0000256" key="4">
    <source>
        <dbReference type="ARBA" id="ARBA00023125"/>
    </source>
</evidence>
<evidence type="ECO:0000256" key="1">
    <source>
        <dbReference type="ARBA" id="ARBA00004123"/>
    </source>
</evidence>
<organism evidence="8 9">
    <name type="scientific">Phycomyces blakesleeanus</name>
    <dbReference type="NCBI Taxonomy" id="4837"/>
    <lineage>
        <taxon>Eukaryota</taxon>
        <taxon>Fungi</taxon>
        <taxon>Fungi incertae sedis</taxon>
        <taxon>Mucoromycota</taxon>
        <taxon>Mucoromycotina</taxon>
        <taxon>Mucoromycetes</taxon>
        <taxon>Mucorales</taxon>
        <taxon>Phycomycetaceae</taxon>
        <taxon>Phycomyces</taxon>
    </lineage>
</organism>
<comment type="similarity">
    <text evidence="2 6">Belongs to the DNA polymerase epsilon subunit B family.</text>
</comment>
<gene>
    <name evidence="8" type="ORF">J3Q64DRAFT_1808504</name>
</gene>
<evidence type="ECO:0000256" key="6">
    <source>
        <dbReference type="PIRNR" id="PIRNR000799"/>
    </source>
</evidence>
<dbReference type="Pfam" id="PF04042">
    <property type="entry name" value="DNA_pol_E_B"/>
    <property type="match status" value="1"/>
</dbReference>
<proteinExistence type="inferred from homology"/>
<keyword evidence="4 6" id="KW-0238">DNA-binding</keyword>
<accession>A0ABR3B9M8</accession>
<dbReference type="Gene3D" id="3.60.21.60">
    <property type="match status" value="1"/>
</dbReference>
<evidence type="ECO:0000259" key="7">
    <source>
        <dbReference type="Pfam" id="PF04042"/>
    </source>
</evidence>
<reference evidence="8 9" key="1">
    <citation type="submission" date="2024-04" db="EMBL/GenBank/DDBJ databases">
        <title>Symmetric and asymmetric DNA N6-adenine methylation regulates different biological responses in Mucorales.</title>
        <authorList>
            <consortium name="Lawrence Berkeley National Laboratory"/>
            <person name="Lax C."/>
            <person name="Mondo S.J."/>
            <person name="Osorio-Concepcion M."/>
            <person name="Muszewska A."/>
            <person name="Corrochano-Luque M."/>
            <person name="Gutierrez G."/>
            <person name="Riley R."/>
            <person name="Lipzen A."/>
            <person name="Guo J."/>
            <person name="Hundley H."/>
            <person name="Amirebrahimi M."/>
            <person name="Ng V."/>
            <person name="Lorenzo-Gutierrez D."/>
            <person name="Binder U."/>
            <person name="Yang J."/>
            <person name="Song Y."/>
            <person name="Canovas D."/>
            <person name="Navarro E."/>
            <person name="Freitag M."/>
            <person name="Gabaldon T."/>
            <person name="Grigoriev I.V."/>
            <person name="Corrochano L.M."/>
            <person name="Nicolas F.E."/>
            <person name="Garre V."/>
        </authorList>
    </citation>
    <scope>NUCLEOTIDE SEQUENCE [LARGE SCALE GENOMIC DNA]</scope>
    <source>
        <strain evidence="8 9">L51</strain>
    </source>
</reference>
<keyword evidence="3 6" id="KW-0235">DNA replication</keyword>